<evidence type="ECO:0000256" key="1">
    <source>
        <dbReference type="SAM" id="MobiDB-lite"/>
    </source>
</evidence>
<keyword evidence="3" id="KW-1185">Reference proteome</keyword>
<evidence type="ECO:0000313" key="3">
    <source>
        <dbReference type="Proteomes" id="UP001595974"/>
    </source>
</evidence>
<comment type="caution">
    <text evidence="2">The sequence shown here is derived from an EMBL/GenBank/DDBJ whole genome shotgun (WGS) entry which is preliminary data.</text>
</comment>
<accession>A0ABW1AVP9</accession>
<reference evidence="3" key="1">
    <citation type="journal article" date="2019" name="Int. J. Syst. Evol. Microbiol.">
        <title>The Global Catalogue of Microorganisms (GCM) 10K type strain sequencing project: providing services to taxonomists for standard genome sequencing and annotation.</title>
        <authorList>
            <consortium name="The Broad Institute Genomics Platform"/>
            <consortium name="The Broad Institute Genome Sequencing Center for Infectious Disease"/>
            <person name="Wu L."/>
            <person name="Ma J."/>
        </authorList>
    </citation>
    <scope>NUCLEOTIDE SEQUENCE [LARGE SCALE GENOMIC DNA]</scope>
    <source>
        <strain evidence="3">SHR3</strain>
    </source>
</reference>
<gene>
    <name evidence="2" type="ORF">ACFPTN_18695</name>
</gene>
<dbReference type="Proteomes" id="UP001595974">
    <property type="component" value="Unassembled WGS sequence"/>
</dbReference>
<organism evidence="2 3">
    <name type="scientific">Thauera sinica</name>
    <dbReference type="NCBI Taxonomy" id="2665146"/>
    <lineage>
        <taxon>Bacteria</taxon>
        <taxon>Pseudomonadati</taxon>
        <taxon>Pseudomonadota</taxon>
        <taxon>Betaproteobacteria</taxon>
        <taxon>Rhodocyclales</taxon>
        <taxon>Zoogloeaceae</taxon>
        <taxon>Thauera</taxon>
    </lineage>
</organism>
<feature type="region of interest" description="Disordered" evidence="1">
    <location>
        <begin position="36"/>
        <end position="78"/>
    </location>
</feature>
<evidence type="ECO:0000313" key="2">
    <source>
        <dbReference type="EMBL" id="MFC5771412.1"/>
    </source>
</evidence>
<dbReference type="RefSeq" id="WP_096448003.1">
    <property type="nucleotide sequence ID" value="NZ_JBHSOG010000094.1"/>
</dbReference>
<proteinExistence type="predicted"/>
<name>A0ABW1AVP9_9RHOO</name>
<protein>
    <submittedName>
        <fullName evidence="2">Uncharacterized protein</fullName>
    </submittedName>
</protein>
<dbReference type="EMBL" id="JBHSOG010000094">
    <property type="protein sequence ID" value="MFC5771412.1"/>
    <property type="molecule type" value="Genomic_DNA"/>
</dbReference>
<sequence>MSADSRSLRNRWSDFFGSLRTQISAAFAVGLPADDARAPVESGAGQEGDDELGPARSAARDSAGRLRNDAPGYMTRNGLGSLEVGAFRDRTGD</sequence>
<feature type="compositionally biased region" description="Basic and acidic residues" evidence="1">
    <location>
        <begin position="58"/>
        <end position="68"/>
    </location>
</feature>